<name>A0ABW3EZR7_9ACTN</name>
<dbReference type="InterPro" id="IPR004360">
    <property type="entry name" value="Glyas_Fos-R_dOase_dom"/>
</dbReference>
<gene>
    <name evidence="3" type="ORF">ACFQ11_33420</name>
</gene>
<protein>
    <submittedName>
        <fullName evidence="3">VOC family protein</fullName>
    </submittedName>
</protein>
<dbReference type="PANTHER" id="PTHR36113">
    <property type="entry name" value="LYASE, PUTATIVE-RELATED-RELATED"/>
    <property type="match status" value="1"/>
</dbReference>
<dbReference type="CDD" id="cd06587">
    <property type="entry name" value="VOC"/>
    <property type="match status" value="1"/>
</dbReference>
<dbReference type="Gene3D" id="3.10.180.10">
    <property type="entry name" value="2,3-Dihydroxybiphenyl 1,2-Dioxygenase, domain 1"/>
    <property type="match status" value="1"/>
</dbReference>
<proteinExistence type="predicted"/>
<accession>A0ABW3EZR7</accession>
<sequence>METVTIKALQTGHVGLNVTDLDRSLPFYQRVFGFEVQAEGREDGRRWAFLGRDGRLVLTLWQQSDTAFPTRSAGLHHLSFQVDSIDEVKATERVLRELGAELVHDGVVPHGEGASSGGVFFTDPDGIRLEIYAPTGADTAPAPSGAAPTCGFF</sequence>
<dbReference type="InterPro" id="IPR018146">
    <property type="entry name" value="Glyoxalase_1_CS"/>
</dbReference>
<dbReference type="InterPro" id="IPR029068">
    <property type="entry name" value="Glyas_Bleomycin-R_OHBP_Dase"/>
</dbReference>
<dbReference type="Proteomes" id="UP001596972">
    <property type="component" value="Unassembled WGS sequence"/>
</dbReference>
<comment type="caution">
    <text evidence="3">The sequence shown here is derived from an EMBL/GenBank/DDBJ whole genome shotgun (WGS) entry which is preliminary data.</text>
</comment>
<dbReference type="PROSITE" id="PS00934">
    <property type="entry name" value="GLYOXALASE_I_1"/>
    <property type="match status" value="1"/>
</dbReference>
<dbReference type="Pfam" id="PF00903">
    <property type="entry name" value="Glyoxalase"/>
    <property type="match status" value="1"/>
</dbReference>
<evidence type="ECO:0000313" key="3">
    <source>
        <dbReference type="EMBL" id="MFD0905316.1"/>
    </source>
</evidence>
<dbReference type="InterPro" id="IPR051332">
    <property type="entry name" value="Fosfomycin_Res_Enzymes"/>
</dbReference>
<organism evidence="3 4">
    <name type="scientific">Actinomadura sediminis</name>
    <dbReference type="NCBI Taxonomy" id="1038904"/>
    <lineage>
        <taxon>Bacteria</taxon>
        <taxon>Bacillati</taxon>
        <taxon>Actinomycetota</taxon>
        <taxon>Actinomycetes</taxon>
        <taxon>Streptosporangiales</taxon>
        <taxon>Thermomonosporaceae</taxon>
        <taxon>Actinomadura</taxon>
    </lineage>
</organism>
<evidence type="ECO:0000313" key="4">
    <source>
        <dbReference type="Proteomes" id="UP001596972"/>
    </source>
</evidence>
<dbReference type="InterPro" id="IPR037523">
    <property type="entry name" value="VOC_core"/>
</dbReference>
<dbReference type="EMBL" id="JBHTJA010000127">
    <property type="protein sequence ID" value="MFD0905316.1"/>
    <property type="molecule type" value="Genomic_DNA"/>
</dbReference>
<reference evidence="4" key="1">
    <citation type="journal article" date="2019" name="Int. J. Syst. Evol. Microbiol.">
        <title>The Global Catalogue of Microorganisms (GCM) 10K type strain sequencing project: providing services to taxonomists for standard genome sequencing and annotation.</title>
        <authorList>
            <consortium name="The Broad Institute Genomics Platform"/>
            <consortium name="The Broad Institute Genome Sequencing Center for Infectious Disease"/>
            <person name="Wu L."/>
            <person name="Ma J."/>
        </authorList>
    </citation>
    <scope>NUCLEOTIDE SEQUENCE [LARGE SCALE GENOMIC DNA]</scope>
    <source>
        <strain evidence="4">JCM 31202</strain>
    </source>
</reference>
<dbReference type="PROSITE" id="PS51819">
    <property type="entry name" value="VOC"/>
    <property type="match status" value="1"/>
</dbReference>
<evidence type="ECO:0000256" key="1">
    <source>
        <dbReference type="ARBA" id="ARBA00022723"/>
    </source>
</evidence>
<feature type="domain" description="VOC" evidence="2">
    <location>
        <begin position="10"/>
        <end position="134"/>
    </location>
</feature>
<dbReference type="RefSeq" id="WP_378306105.1">
    <property type="nucleotide sequence ID" value="NZ_JBHTJA010000127.1"/>
</dbReference>
<keyword evidence="1" id="KW-0479">Metal-binding</keyword>
<dbReference type="SUPFAM" id="SSF54593">
    <property type="entry name" value="Glyoxalase/Bleomycin resistance protein/Dihydroxybiphenyl dioxygenase"/>
    <property type="match status" value="1"/>
</dbReference>
<evidence type="ECO:0000259" key="2">
    <source>
        <dbReference type="PROSITE" id="PS51819"/>
    </source>
</evidence>
<dbReference type="PANTHER" id="PTHR36113:SF1">
    <property type="entry name" value="GLYOXALASE_BLEOMYCIN RESISTANCE PROTEIN_DIOXYGENASE"/>
    <property type="match status" value="1"/>
</dbReference>
<keyword evidence="4" id="KW-1185">Reference proteome</keyword>